<dbReference type="PROSITE" id="PS50088">
    <property type="entry name" value="ANK_REPEAT"/>
    <property type="match status" value="5"/>
</dbReference>
<feature type="repeat" description="ANK" evidence="3">
    <location>
        <begin position="79"/>
        <end position="111"/>
    </location>
</feature>
<sequence>MATNTTVAQLRRAELLHVAIARNSFELVRELLETYSLDPNTKSSKGLAPLHLAAWEGNVALVVYLLVHKAEVGLAEEGTGWTALHLAARRGHEEVFAALVEAGADLHGRDRFGCSVLAYAVLGGSAAIVRFLLESGLDVNHRRPSTSLPLPSALAAVAPCASALHLASARGDPELVQLLLDHGAHANLRDDAGRTPLSCAVLHLHRDVAALLLAHERSGVDSVDSAGRTALHHAVGLAARATREEARAAAWGIVELLLHHGADVEAKDQQEATPLSLAADGAVDMQKLLVSLARQHRRRTASSVICLSVIGLATSFVMLSRLRGS</sequence>
<evidence type="ECO:0000256" key="4">
    <source>
        <dbReference type="SAM" id="Phobius"/>
    </source>
</evidence>
<dbReference type="KEGG" id="acan:ACA1_233030"/>
<dbReference type="EMBL" id="KB007939">
    <property type="protein sequence ID" value="ELR18935.1"/>
    <property type="molecule type" value="Genomic_DNA"/>
</dbReference>
<feature type="transmembrane region" description="Helical" evidence="4">
    <location>
        <begin position="301"/>
        <end position="319"/>
    </location>
</feature>
<accession>L8H102</accession>
<keyword evidence="4" id="KW-0472">Membrane</keyword>
<dbReference type="Proteomes" id="UP000011083">
    <property type="component" value="Unassembled WGS sequence"/>
</dbReference>
<name>L8H102_ACACF</name>
<dbReference type="GeneID" id="14919704"/>
<evidence type="ECO:0000256" key="1">
    <source>
        <dbReference type="ARBA" id="ARBA00022737"/>
    </source>
</evidence>
<dbReference type="Gene3D" id="1.25.40.20">
    <property type="entry name" value="Ankyrin repeat-containing domain"/>
    <property type="match status" value="3"/>
</dbReference>
<evidence type="ECO:0000313" key="6">
    <source>
        <dbReference type="Proteomes" id="UP000011083"/>
    </source>
</evidence>
<evidence type="ECO:0000256" key="3">
    <source>
        <dbReference type="PROSITE-ProRule" id="PRU00023"/>
    </source>
</evidence>
<organism evidence="5 6">
    <name type="scientific">Acanthamoeba castellanii (strain ATCC 30010 / Neff)</name>
    <dbReference type="NCBI Taxonomy" id="1257118"/>
    <lineage>
        <taxon>Eukaryota</taxon>
        <taxon>Amoebozoa</taxon>
        <taxon>Discosea</taxon>
        <taxon>Longamoebia</taxon>
        <taxon>Centramoebida</taxon>
        <taxon>Acanthamoebidae</taxon>
        <taxon>Acanthamoeba</taxon>
    </lineage>
</organism>
<dbReference type="PANTHER" id="PTHR24198:SF165">
    <property type="entry name" value="ANKYRIN REPEAT-CONTAINING PROTEIN-RELATED"/>
    <property type="match status" value="1"/>
</dbReference>
<dbReference type="SUPFAM" id="SSF48403">
    <property type="entry name" value="Ankyrin repeat"/>
    <property type="match status" value="1"/>
</dbReference>
<dbReference type="AlphaFoldDB" id="L8H102"/>
<dbReference type="PRINTS" id="PR01415">
    <property type="entry name" value="ANKYRIN"/>
</dbReference>
<dbReference type="OMA" id="EREMSDY"/>
<keyword evidence="4" id="KW-1133">Transmembrane helix</keyword>
<dbReference type="PANTHER" id="PTHR24198">
    <property type="entry name" value="ANKYRIN REPEAT AND PROTEIN KINASE DOMAIN-CONTAINING PROTEIN"/>
    <property type="match status" value="1"/>
</dbReference>
<feature type="repeat" description="ANK" evidence="3">
    <location>
        <begin position="45"/>
        <end position="77"/>
    </location>
</feature>
<dbReference type="OrthoDB" id="194358at2759"/>
<dbReference type="STRING" id="1257118.L8H102"/>
<dbReference type="InterPro" id="IPR002110">
    <property type="entry name" value="Ankyrin_rpt"/>
</dbReference>
<evidence type="ECO:0000256" key="2">
    <source>
        <dbReference type="ARBA" id="ARBA00023043"/>
    </source>
</evidence>
<dbReference type="VEuPathDB" id="AmoebaDB:ACA1_233030"/>
<dbReference type="PROSITE" id="PS50297">
    <property type="entry name" value="ANK_REP_REGION"/>
    <property type="match status" value="4"/>
</dbReference>
<dbReference type="InterPro" id="IPR036770">
    <property type="entry name" value="Ankyrin_rpt-contain_sf"/>
</dbReference>
<feature type="repeat" description="ANK" evidence="3">
    <location>
        <begin position="112"/>
        <end position="144"/>
    </location>
</feature>
<reference evidence="5 6" key="1">
    <citation type="journal article" date="2013" name="Genome Biol.">
        <title>Genome of Acanthamoeba castellanii highlights extensive lateral gene transfer and early evolution of tyrosine kinase signaling.</title>
        <authorList>
            <person name="Clarke M."/>
            <person name="Lohan A.J."/>
            <person name="Liu B."/>
            <person name="Lagkouvardos I."/>
            <person name="Roy S."/>
            <person name="Zafar N."/>
            <person name="Bertelli C."/>
            <person name="Schilde C."/>
            <person name="Kianianmomeni A."/>
            <person name="Burglin T.R."/>
            <person name="Frech C."/>
            <person name="Turcotte B."/>
            <person name="Kopec K.O."/>
            <person name="Synnott J.M."/>
            <person name="Choo C."/>
            <person name="Paponov I."/>
            <person name="Finkler A."/>
            <person name="Soon Heng Tan C."/>
            <person name="Hutchins A.P."/>
            <person name="Weinmeier T."/>
            <person name="Rattei T."/>
            <person name="Chu J.S."/>
            <person name="Gimenez G."/>
            <person name="Irimia M."/>
            <person name="Rigden D.J."/>
            <person name="Fitzpatrick D.A."/>
            <person name="Lorenzo-Morales J."/>
            <person name="Bateman A."/>
            <person name="Chiu C.H."/>
            <person name="Tang P."/>
            <person name="Hegemann P."/>
            <person name="Fromm H."/>
            <person name="Raoult D."/>
            <person name="Greub G."/>
            <person name="Miranda-Saavedra D."/>
            <person name="Chen N."/>
            <person name="Nash P."/>
            <person name="Ginger M.L."/>
            <person name="Horn M."/>
            <person name="Schaap P."/>
            <person name="Caler L."/>
            <person name="Loftus B."/>
        </authorList>
    </citation>
    <scope>NUCLEOTIDE SEQUENCE [LARGE SCALE GENOMIC DNA]</scope>
    <source>
        <strain evidence="5 6">Neff</strain>
    </source>
</reference>
<keyword evidence="2 3" id="KW-0040">ANK repeat</keyword>
<dbReference type="SMART" id="SM00248">
    <property type="entry name" value="ANK"/>
    <property type="match status" value="7"/>
</dbReference>
<keyword evidence="1" id="KW-0677">Repeat</keyword>
<feature type="repeat" description="ANK" evidence="3">
    <location>
        <begin position="162"/>
        <end position="191"/>
    </location>
</feature>
<protein>
    <submittedName>
        <fullName evidence="5">Ankyrin, putative</fullName>
    </submittedName>
</protein>
<proteinExistence type="predicted"/>
<dbReference type="Pfam" id="PF12796">
    <property type="entry name" value="Ank_2"/>
    <property type="match status" value="2"/>
</dbReference>
<dbReference type="RefSeq" id="XP_004340999.1">
    <property type="nucleotide sequence ID" value="XM_004340951.1"/>
</dbReference>
<keyword evidence="6" id="KW-1185">Reference proteome</keyword>
<feature type="repeat" description="ANK" evidence="3">
    <location>
        <begin position="226"/>
        <end position="269"/>
    </location>
</feature>
<keyword evidence="4" id="KW-0812">Transmembrane</keyword>
<evidence type="ECO:0000313" key="5">
    <source>
        <dbReference type="EMBL" id="ELR18935.1"/>
    </source>
</evidence>
<gene>
    <name evidence="5" type="ORF">ACA1_233030</name>
</gene>